<dbReference type="STRING" id="1265861.BCAMP_00545"/>
<dbReference type="SMART" id="SM00382">
    <property type="entry name" value="AAA"/>
    <property type="match status" value="1"/>
</dbReference>
<evidence type="ECO:0000313" key="11">
    <source>
        <dbReference type="EMBL" id="EUJ42232.1"/>
    </source>
</evidence>
<dbReference type="SMART" id="SM00962">
    <property type="entry name" value="SRP54"/>
    <property type="match status" value="1"/>
</dbReference>
<organism evidence="11 12">
    <name type="scientific">Brochothrix campestris FSL F6-1037</name>
    <dbReference type="NCBI Taxonomy" id="1265861"/>
    <lineage>
        <taxon>Bacteria</taxon>
        <taxon>Bacillati</taxon>
        <taxon>Bacillota</taxon>
        <taxon>Bacilli</taxon>
        <taxon>Bacillales</taxon>
        <taxon>Listeriaceae</taxon>
        <taxon>Brochothrix</taxon>
    </lineage>
</organism>
<dbReference type="InterPro" id="IPR000897">
    <property type="entry name" value="SRP54_GTPase_dom"/>
</dbReference>
<dbReference type="GO" id="GO:0048500">
    <property type="term" value="C:signal recognition particle"/>
    <property type="evidence" value="ECO:0007669"/>
    <property type="project" value="UniProtKB-UniRule"/>
</dbReference>
<dbReference type="InterPro" id="IPR013822">
    <property type="entry name" value="Signal_recog_particl_SRP54_hlx"/>
</dbReference>
<dbReference type="PATRIC" id="fig|1265861.3.peg.103"/>
<feature type="domain" description="SRP54-type proteins GTP-binding" evidence="10">
    <location>
        <begin position="270"/>
        <end position="283"/>
    </location>
</feature>
<evidence type="ECO:0000256" key="6">
    <source>
        <dbReference type="ARBA" id="ARBA00023135"/>
    </source>
</evidence>
<dbReference type="EMBL" id="AODH01000001">
    <property type="protein sequence ID" value="EUJ42232.1"/>
    <property type="molecule type" value="Genomic_DNA"/>
</dbReference>
<comment type="subcellular location">
    <subcellularLocation>
        <location evidence="9">Cytoplasm</location>
    </subcellularLocation>
    <text evidence="9">The SRP-RNC complex is targeted to the cytoplasmic membrane.</text>
</comment>
<dbReference type="InterPro" id="IPR027417">
    <property type="entry name" value="P-loop_NTPase"/>
</dbReference>
<evidence type="ECO:0000256" key="5">
    <source>
        <dbReference type="ARBA" id="ARBA00023134"/>
    </source>
</evidence>
<comment type="catalytic activity">
    <reaction evidence="8 9">
        <text>GTP + H2O = GDP + phosphate + H(+)</text>
        <dbReference type="Rhea" id="RHEA:19669"/>
        <dbReference type="ChEBI" id="CHEBI:15377"/>
        <dbReference type="ChEBI" id="CHEBI:15378"/>
        <dbReference type="ChEBI" id="CHEBI:37565"/>
        <dbReference type="ChEBI" id="CHEBI:43474"/>
        <dbReference type="ChEBI" id="CHEBI:58189"/>
        <dbReference type="EC" id="3.6.5.4"/>
    </reaction>
</comment>
<dbReference type="Pfam" id="PF02978">
    <property type="entry name" value="SRP_SPB"/>
    <property type="match status" value="1"/>
</dbReference>
<dbReference type="RefSeq" id="WP_035312796.1">
    <property type="nucleotide sequence ID" value="NZ_AODH01000001.1"/>
</dbReference>
<evidence type="ECO:0000256" key="1">
    <source>
        <dbReference type="ARBA" id="ARBA00005450"/>
    </source>
</evidence>
<evidence type="ECO:0000256" key="8">
    <source>
        <dbReference type="ARBA" id="ARBA00048027"/>
    </source>
</evidence>
<evidence type="ECO:0000256" key="3">
    <source>
        <dbReference type="ARBA" id="ARBA00022801"/>
    </source>
</evidence>
<sequence>MAFEGLSERLQNTIAKMRGKGKITEADVKEMMREVRLALLEADVNFKVVKSFVKTVGERAIGQDIMSSLTPGQQVVKIVNEELTALMGGAESKLTMNNQPPTVLMMVGLQGAGKTTTTGKLASLLRKKYNKKPLLVAADVYRPAAIQQLQTLGKQLDMPVFTLGDQVSPVEIAKQAIAHAKAEHLDYVLIDTAGRLHVDETLMNELIDVKTVAQPDDILLVVDSMTGQDAVNVAKNFDETLDLTGVILTKLDGDTRGGAALSIRSVTGKPIKFVGMGEKLDALEPFHPDRMASRILGMGDVMSLIEKAQANVDEEKAMALANKMKDNSMTFDDFLEQLQQVKQMGPLDDLLKMIPGMNKMKGVENMSIDDKQMAHIEAIIKSMTTKERAEPAILNASRRRRIATGSGRPVQEVNKLVKQFEEMKKMMKQMSGMGGKGGKKGMKGLMSGLGNNFKMPFLKLF</sequence>
<keyword evidence="7 9" id="KW-0687">Ribonucleoprotein</keyword>
<keyword evidence="3 9" id="KW-0378">Hydrolase</keyword>
<dbReference type="Gene3D" id="1.20.120.140">
    <property type="entry name" value="Signal recognition particle SRP54, nucleotide-binding domain"/>
    <property type="match status" value="1"/>
</dbReference>
<dbReference type="PANTHER" id="PTHR11564:SF5">
    <property type="entry name" value="SIGNAL RECOGNITION PARTICLE SUBUNIT SRP54"/>
    <property type="match status" value="1"/>
</dbReference>
<protein>
    <recommendedName>
        <fullName evidence="9">Signal recognition particle protein</fullName>
        <ecNumber evidence="9">3.6.5.4</ecNumber>
    </recommendedName>
    <alternativeName>
        <fullName evidence="9">Fifty-four homolog</fullName>
    </alternativeName>
</protein>
<dbReference type="Gene3D" id="3.40.50.300">
    <property type="entry name" value="P-loop containing nucleotide triphosphate hydrolases"/>
    <property type="match status" value="1"/>
</dbReference>
<dbReference type="InterPro" id="IPR042101">
    <property type="entry name" value="SRP54_N_sf"/>
</dbReference>
<comment type="caution">
    <text evidence="11">The sequence shown here is derived from an EMBL/GenBank/DDBJ whole genome shotgun (WGS) entry which is preliminary data.</text>
</comment>
<dbReference type="AlphaFoldDB" id="W7CZ30"/>
<dbReference type="SUPFAM" id="SSF52540">
    <property type="entry name" value="P-loop containing nucleoside triphosphate hydrolases"/>
    <property type="match status" value="1"/>
</dbReference>
<dbReference type="InterPro" id="IPR004125">
    <property type="entry name" value="Signal_recog_particle_SRP54_M"/>
</dbReference>
<evidence type="ECO:0000256" key="7">
    <source>
        <dbReference type="ARBA" id="ARBA00023274"/>
    </source>
</evidence>
<comment type="subunit">
    <text evidence="9">Part of the signal recognition particle protein translocation system, which is composed of SRP and FtsY.</text>
</comment>
<keyword evidence="5 9" id="KW-0342">GTP-binding</keyword>
<dbReference type="PANTHER" id="PTHR11564">
    <property type="entry name" value="SIGNAL RECOGNITION PARTICLE 54K PROTEIN SRP54"/>
    <property type="match status" value="1"/>
</dbReference>
<dbReference type="GO" id="GO:0005525">
    <property type="term" value="F:GTP binding"/>
    <property type="evidence" value="ECO:0007669"/>
    <property type="project" value="UniProtKB-UniRule"/>
</dbReference>
<dbReference type="NCBIfam" id="TIGR00959">
    <property type="entry name" value="ffh"/>
    <property type="match status" value="1"/>
</dbReference>
<dbReference type="Pfam" id="PF02881">
    <property type="entry name" value="SRP54_N"/>
    <property type="match status" value="1"/>
</dbReference>
<feature type="binding site" evidence="9">
    <location>
        <begin position="249"/>
        <end position="252"/>
    </location>
    <ligand>
        <name>GTP</name>
        <dbReference type="ChEBI" id="CHEBI:37565"/>
    </ligand>
</feature>
<dbReference type="PROSITE" id="PS00300">
    <property type="entry name" value="SRP54"/>
    <property type="match status" value="1"/>
</dbReference>
<feature type="binding site" evidence="9">
    <location>
        <begin position="191"/>
        <end position="195"/>
    </location>
    <ligand>
        <name>GTP</name>
        <dbReference type="ChEBI" id="CHEBI:37565"/>
    </ligand>
</feature>
<evidence type="ECO:0000256" key="2">
    <source>
        <dbReference type="ARBA" id="ARBA00022741"/>
    </source>
</evidence>
<dbReference type="FunFam" id="3.40.50.300:FF:000022">
    <property type="entry name" value="Signal recognition particle 54 kDa subunit"/>
    <property type="match status" value="1"/>
</dbReference>
<dbReference type="InterPro" id="IPR022941">
    <property type="entry name" value="SRP54"/>
</dbReference>
<dbReference type="Gene3D" id="1.10.260.30">
    <property type="entry name" value="Signal recognition particle, SRP54 subunit, M-domain"/>
    <property type="match status" value="1"/>
</dbReference>
<dbReference type="InterPro" id="IPR003593">
    <property type="entry name" value="AAA+_ATPase"/>
</dbReference>
<reference evidence="11 12" key="1">
    <citation type="submission" date="2012-12" db="EMBL/GenBank/DDBJ databases">
        <title>Novel taxa of Listeriaceae from agricultural environments in the United States.</title>
        <authorList>
            <person name="den Bakker H.C."/>
            <person name="Allred A."/>
            <person name="Warchocki S."/>
            <person name="Wright E.M."/>
            <person name="Burrell A."/>
            <person name="Nightingale K.K."/>
            <person name="Kephart D."/>
            <person name="Wiedmann M."/>
        </authorList>
    </citation>
    <scope>NUCLEOTIDE SEQUENCE [LARGE SCALE GENOMIC DNA]</scope>
    <source>
        <strain evidence="11 12">FSL F6-1037</strain>
    </source>
</reference>
<dbReference type="OrthoDB" id="9804720at2"/>
<comment type="similarity">
    <text evidence="1 9">Belongs to the GTP-binding SRP family. SRP54 subfamily.</text>
</comment>
<dbReference type="InterPro" id="IPR036891">
    <property type="entry name" value="Signal_recog_part_SRP54_M_sf"/>
</dbReference>
<comment type="domain">
    <text evidence="9">Composed of three domains: the N-terminal N domain, which is responsible for interactions with the ribosome, the central G domain, which binds GTP, and the C-terminal M domain, which binds the RNA and the signal sequence of the RNC.</text>
</comment>
<keyword evidence="6 9" id="KW-0733">Signal recognition particle</keyword>
<gene>
    <name evidence="9" type="primary">ffh</name>
    <name evidence="11" type="ORF">BCAMP_00545</name>
</gene>
<dbReference type="InterPro" id="IPR004780">
    <property type="entry name" value="SRP"/>
</dbReference>
<dbReference type="GO" id="GO:0003924">
    <property type="term" value="F:GTPase activity"/>
    <property type="evidence" value="ECO:0007669"/>
    <property type="project" value="UniProtKB-UniRule"/>
</dbReference>
<dbReference type="SUPFAM" id="SSF47446">
    <property type="entry name" value="Signal peptide-binding domain"/>
    <property type="match status" value="1"/>
</dbReference>
<evidence type="ECO:0000256" key="4">
    <source>
        <dbReference type="ARBA" id="ARBA00022884"/>
    </source>
</evidence>
<dbReference type="Pfam" id="PF00448">
    <property type="entry name" value="SRP54"/>
    <property type="match status" value="1"/>
</dbReference>
<dbReference type="Proteomes" id="UP000019243">
    <property type="component" value="Unassembled WGS sequence"/>
</dbReference>
<name>W7CZ30_9LIST</name>
<keyword evidence="12" id="KW-1185">Reference proteome</keyword>
<evidence type="ECO:0000259" key="10">
    <source>
        <dbReference type="PROSITE" id="PS00300"/>
    </source>
</evidence>
<keyword evidence="9" id="KW-0963">Cytoplasm</keyword>
<keyword evidence="2 9" id="KW-0547">Nucleotide-binding</keyword>
<proteinExistence type="inferred from homology"/>
<dbReference type="GO" id="GO:0008312">
    <property type="term" value="F:7S RNA binding"/>
    <property type="evidence" value="ECO:0007669"/>
    <property type="project" value="InterPro"/>
</dbReference>
<keyword evidence="4 9" id="KW-0694">RNA-binding</keyword>
<dbReference type="HAMAP" id="MF_00306">
    <property type="entry name" value="SRP54"/>
    <property type="match status" value="1"/>
</dbReference>
<comment type="function">
    <text evidence="9">Involved in targeting and insertion of nascent membrane proteins into the cytoplasmic membrane. Binds to the hydrophobic signal sequence of the ribosome-nascent chain (RNC) as it emerges from the ribosomes. The SRP-RNC complex is then targeted to the cytoplasmic membrane where it interacts with the SRP receptor FtsY.</text>
</comment>
<dbReference type="GO" id="GO:0006614">
    <property type="term" value="P:SRP-dependent cotranslational protein targeting to membrane"/>
    <property type="evidence" value="ECO:0007669"/>
    <property type="project" value="InterPro"/>
</dbReference>
<feature type="binding site" evidence="9">
    <location>
        <begin position="108"/>
        <end position="115"/>
    </location>
    <ligand>
        <name>GTP</name>
        <dbReference type="ChEBI" id="CHEBI:37565"/>
    </ligand>
</feature>
<evidence type="ECO:0000313" key="12">
    <source>
        <dbReference type="Proteomes" id="UP000019243"/>
    </source>
</evidence>
<evidence type="ECO:0000256" key="9">
    <source>
        <dbReference type="HAMAP-Rule" id="MF_00306"/>
    </source>
</evidence>
<dbReference type="CDD" id="cd18539">
    <property type="entry name" value="SRP_G"/>
    <property type="match status" value="1"/>
</dbReference>
<dbReference type="SMART" id="SM00963">
    <property type="entry name" value="SRP54_N"/>
    <property type="match status" value="1"/>
</dbReference>
<dbReference type="EC" id="3.6.5.4" evidence="9"/>
<accession>W7CZ30</accession>